<keyword evidence="1" id="KW-0238">DNA-binding</keyword>
<feature type="domain" description="HTH cro/C1-type" evidence="2">
    <location>
        <begin position="9"/>
        <end position="63"/>
    </location>
</feature>
<organism evidence="3 4">
    <name type="scientific">Clostridium liquoris</name>
    <dbReference type="NCBI Taxonomy" id="1289519"/>
    <lineage>
        <taxon>Bacteria</taxon>
        <taxon>Bacillati</taxon>
        <taxon>Bacillota</taxon>
        <taxon>Clostridia</taxon>
        <taxon>Eubacteriales</taxon>
        <taxon>Clostridiaceae</taxon>
        <taxon>Clostridium</taxon>
    </lineage>
</organism>
<dbReference type="InterPro" id="IPR010982">
    <property type="entry name" value="Lambda_DNA-bd_dom_sf"/>
</dbReference>
<dbReference type="CDD" id="cd00093">
    <property type="entry name" value="HTH_XRE"/>
    <property type="match status" value="1"/>
</dbReference>
<proteinExistence type="predicted"/>
<dbReference type="Gene3D" id="1.10.260.40">
    <property type="entry name" value="lambda repressor-like DNA-binding domains"/>
    <property type="match status" value="1"/>
</dbReference>
<evidence type="ECO:0000256" key="1">
    <source>
        <dbReference type="ARBA" id="ARBA00023125"/>
    </source>
</evidence>
<dbReference type="GO" id="GO:0005829">
    <property type="term" value="C:cytosol"/>
    <property type="evidence" value="ECO:0007669"/>
    <property type="project" value="TreeGrafter"/>
</dbReference>
<dbReference type="RefSeq" id="WP_106063650.1">
    <property type="nucleotide sequence ID" value="NZ_PVXO01000044.1"/>
</dbReference>
<dbReference type="InterPro" id="IPR001387">
    <property type="entry name" value="Cro/C1-type_HTH"/>
</dbReference>
<dbReference type="SMART" id="SM00530">
    <property type="entry name" value="HTH_XRE"/>
    <property type="match status" value="1"/>
</dbReference>
<dbReference type="AlphaFoldDB" id="A0A2T0B3I4"/>
<gene>
    <name evidence="3" type="primary">xre_2</name>
    <name evidence="3" type="ORF">CLLI_15450</name>
</gene>
<dbReference type="Proteomes" id="UP000239706">
    <property type="component" value="Unassembled WGS sequence"/>
</dbReference>
<dbReference type="Pfam" id="PF01381">
    <property type="entry name" value="HTH_3"/>
    <property type="match status" value="1"/>
</dbReference>
<name>A0A2T0B3I4_9CLOT</name>
<dbReference type="GO" id="GO:0003700">
    <property type="term" value="F:DNA-binding transcription factor activity"/>
    <property type="evidence" value="ECO:0007669"/>
    <property type="project" value="TreeGrafter"/>
</dbReference>
<accession>A0A2T0B3I4</accession>
<evidence type="ECO:0000313" key="4">
    <source>
        <dbReference type="Proteomes" id="UP000239706"/>
    </source>
</evidence>
<evidence type="ECO:0000259" key="2">
    <source>
        <dbReference type="PROSITE" id="PS50943"/>
    </source>
</evidence>
<dbReference type="OrthoDB" id="9812495at2"/>
<dbReference type="PROSITE" id="PS50943">
    <property type="entry name" value="HTH_CROC1"/>
    <property type="match status" value="1"/>
</dbReference>
<evidence type="ECO:0000313" key="3">
    <source>
        <dbReference type="EMBL" id="PRR78461.1"/>
    </source>
</evidence>
<dbReference type="InterPro" id="IPR050807">
    <property type="entry name" value="TransReg_Diox_bact_type"/>
</dbReference>
<dbReference type="GO" id="GO:0003677">
    <property type="term" value="F:DNA binding"/>
    <property type="evidence" value="ECO:0007669"/>
    <property type="project" value="UniProtKB-KW"/>
</dbReference>
<dbReference type="PANTHER" id="PTHR46797">
    <property type="entry name" value="HTH-TYPE TRANSCRIPTIONAL REGULATOR"/>
    <property type="match status" value="1"/>
</dbReference>
<sequence>MSYALGMRIKELRQIRKISQEQMANVLDMSRQRYSRLENGQVDISYVMIKKIADYLGVPTSEITSAEEEKKELVTLFREKGSREDVIDSVSKIEKILKVFHAHEKLYYQMKEHDDFVD</sequence>
<dbReference type="SUPFAM" id="SSF47413">
    <property type="entry name" value="lambda repressor-like DNA-binding domains"/>
    <property type="match status" value="1"/>
</dbReference>
<comment type="caution">
    <text evidence="3">The sequence shown here is derived from an EMBL/GenBank/DDBJ whole genome shotgun (WGS) entry which is preliminary data.</text>
</comment>
<protein>
    <submittedName>
        <fullName evidence="3">HTH-type transcriptional regulator Xre</fullName>
    </submittedName>
</protein>
<keyword evidence="4" id="KW-1185">Reference proteome</keyword>
<dbReference type="PANTHER" id="PTHR46797:SF1">
    <property type="entry name" value="METHYLPHOSPHONATE SYNTHASE"/>
    <property type="match status" value="1"/>
</dbReference>
<reference evidence="3 4" key="1">
    <citation type="submission" date="2018-03" db="EMBL/GenBank/DDBJ databases">
        <title>Genome sequence of Clostridium liquoris DSM 100320.</title>
        <authorList>
            <person name="Poehlein A."/>
            <person name="Daniel R."/>
        </authorList>
    </citation>
    <scope>NUCLEOTIDE SEQUENCE [LARGE SCALE GENOMIC DNA]</scope>
    <source>
        <strain evidence="3 4">DSM 100320</strain>
    </source>
</reference>
<dbReference type="EMBL" id="PVXO01000044">
    <property type="protein sequence ID" value="PRR78461.1"/>
    <property type="molecule type" value="Genomic_DNA"/>
</dbReference>